<feature type="compositionally biased region" description="Polar residues" evidence="1">
    <location>
        <begin position="183"/>
        <end position="200"/>
    </location>
</feature>
<dbReference type="KEGG" id="shs:STEHIDRAFT_116018"/>
<feature type="compositionally biased region" description="Basic and acidic residues" evidence="1">
    <location>
        <begin position="125"/>
        <end position="135"/>
    </location>
</feature>
<dbReference type="Proteomes" id="UP000053927">
    <property type="component" value="Unassembled WGS sequence"/>
</dbReference>
<feature type="compositionally biased region" description="Polar residues" evidence="1">
    <location>
        <begin position="78"/>
        <end position="98"/>
    </location>
</feature>
<evidence type="ECO:0000313" key="3">
    <source>
        <dbReference type="EMBL" id="EIM80160.1"/>
    </source>
</evidence>
<evidence type="ECO:0000313" key="4">
    <source>
        <dbReference type="Proteomes" id="UP000053927"/>
    </source>
</evidence>
<dbReference type="RefSeq" id="XP_007310772.1">
    <property type="nucleotide sequence ID" value="XM_007310710.1"/>
</dbReference>
<reference evidence="4" key="1">
    <citation type="journal article" date="2012" name="Science">
        <title>The Paleozoic origin of enzymatic lignin decomposition reconstructed from 31 fungal genomes.</title>
        <authorList>
            <person name="Floudas D."/>
            <person name="Binder M."/>
            <person name="Riley R."/>
            <person name="Barry K."/>
            <person name="Blanchette R.A."/>
            <person name="Henrissat B."/>
            <person name="Martinez A.T."/>
            <person name="Otillar R."/>
            <person name="Spatafora J.W."/>
            <person name="Yadav J.S."/>
            <person name="Aerts A."/>
            <person name="Benoit I."/>
            <person name="Boyd A."/>
            <person name="Carlson A."/>
            <person name="Copeland A."/>
            <person name="Coutinho P.M."/>
            <person name="de Vries R.P."/>
            <person name="Ferreira P."/>
            <person name="Findley K."/>
            <person name="Foster B."/>
            <person name="Gaskell J."/>
            <person name="Glotzer D."/>
            <person name="Gorecki P."/>
            <person name="Heitman J."/>
            <person name="Hesse C."/>
            <person name="Hori C."/>
            <person name="Igarashi K."/>
            <person name="Jurgens J.A."/>
            <person name="Kallen N."/>
            <person name="Kersten P."/>
            <person name="Kohler A."/>
            <person name="Kuees U."/>
            <person name="Kumar T.K.A."/>
            <person name="Kuo A."/>
            <person name="LaButti K."/>
            <person name="Larrondo L.F."/>
            <person name="Lindquist E."/>
            <person name="Ling A."/>
            <person name="Lombard V."/>
            <person name="Lucas S."/>
            <person name="Lundell T."/>
            <person name="Martin R."/>
            <person name="McLaughlin D.J."/>
            <person name="Morgenstern I."/>
            <person name="Morin E."/>
            <person name="Murat C."/>
            <person name="Nagy L.G."/>
            <person name="Nolan M."/>
            <person name="Ohm R.A."/>
            <person name="Patyshakuliyeva A."/>
            <person name="Rokas A."/>
            <person name="Ruiz-Duenas F.J."/>
            <person name="Sabat G."/>
            <person name="Salamov A."/>
            <person name="Samejima M."/>
            <person name="Schmutz J."/>
            <person name="Slot J.C."/>
            <person name="St John F."/>
            <person name="Stenlid J."/>
            <person name="Sun H."/>
            <person name="Sun S."/>
            <person name="Syed K."/>
            <person name="Tsang A."/>
            <person name="Wiebenga A."/>
            <person name="Young D."/>
            <person name="Pisabarro A."/>
            <person name="Eastwood D.C."/>
            <person name="Martin F."/>
            <person name="Cullen D."/>
            <person name="Grigoriev I.V."/>
            <person name="Hibbett D.S."/>
        </authorList>
    </citation>
    <scope>NUCLEOTIDE SEQUENCE [LARGE SCALE GENOMIC DNA]</scope>
    <source>
        <strain evidence="4">FP-91666</strain>
    </source>
</reference>
<dbReference type="AlphaFoldDB" id="R7RZ11"/>
<gene>
    <name evidence="3" type="ORF">STEHIDRAFT_116018</name>
</gene>
<feature type="domain" description="Ribonuclease H1 N-terminal" evidence="2">
    <location>
        <begin position="341"/>
        <end position="383"/>
    </location>
</feature>
<dbReference type="Gene3D" id="3.40.970.10">
    <property type="entry name" value="Ribonuclease H1, N-terminal domain"/>
    <property type="match status" value="1"/>
</dbReference>
<evidence type="ECO:0000259" key="2">
    <source>
        <dbReference type="Pfam" id="PF01693"/>
    </source>
</evidence>
<accession>R7RZ11</accession>
<dbReference type="Pfam" id="PF01693">
    <property type="entry name" value="Cauli_VI"/>
    <property type="match status" value="1"/>
</dbReference>
<dbReference type="SUPFAM" id="SSF55658">
    <property type="entry name" value="L9 N-domain-like"/>
    <property type="match status" value="1"/>
</dbReference>
<dbReference type="InterPro" id="IPR011320">
    <property type="entry name" value="RNase_H1_N"/>
</dbReference>
<proteinExistence type="predicted"/>
<sequence>MTADKSAADDAPDDCRDDPTGKWEWVPAHSVLASTSLQSSGPRDARDIPNVGPVTHSRVLDAQRAVHWVCAFGHPAVQSPNHVSHLTTGEPSQDSAKSSGGEDVDRATRSRSHPRPDTTTSLRHKTSEPDRKEPSTHTISRSPRGPVETPAPHSMASKTAQSIDRVVADPALLAALLASITVSSPRDTSNDSLPSTLSSQPGPSPPSAVTTPSVETLLFYHHDPVVPIPAGMAPLPPLPTTERPIGPETSVSQVQPARHYISFVSTLPGLDFMPWNEWRPRIESHRGFPKPYRPDFRAPENREQARKWWSDKLSDSNRRESPVRVLPPPPRPEVVVEGPHWWVVYVGRTPGIYTTADDVIIQTRGFPNAQAEIFSDEDTARRWYWYARAQGFLVPRFGGLV</sequence>
<name>R7RZ11_STEHR</name>
<dbReference type="InterPro" id="IPR037056">
    <property type="entry name" value="RNase_H1_N_sf"/>
</dbReference>
<feature type="region of interest" description="Disordered" evidence="1">
    <location>
        <begin position="1"/>
        <end position="22"/>
    </location>
</feature>
<dbReference type="GeneID" id="18795839"/>
<dbReference type="EMBL" id="JH687399">
    <property type="protein sequence ID" value="EIM80160.1"/>
    <property type="molecule type" value="Genomic_DNA"/>
</dbReference>
<protein>
    <recommendedName>
        <fullName evidence="2">Ribonuclease H1 N-terminal domain-containing protein</fullName>
    </recommendedName>
</protein>
<feature type="region of interest" description="Disordered" evidence="1">
    <location>
        <begin position="183"/>
        <end position="211"/>
    </location>
</feature>
<dbReference type="InterPro" id="IPR009027">
    <property type="entry name" value="Ribosomal_bL9/RNase_H1_N"/>
</dbReference>
<keyword evidence="4" id="KW-1185">Reference proteome</keyword>
<evidence type="ECO:0000256" key="1">
    <source>
        <dbReference type="SAM" id="MobiDB-lite"/>
    </source>
</evidence>
<dbReference type="OrthoDB" id="3039495at2759"/>
<feature type="region of interest" description="Disordered" evidence="1">
    <location>
        <begin position="77"/>
        <end position="161"/>
    </location>
</feature>
<organism evidence="3 4">
    <name type="scientific">Stereum hirsutum (strain FP-91666)</name>
    <name type="common">White-rot fungus</name>
    <dbReference type="NCBI Taxonomy" id="721885"/>
    <lineage>
        <taxon>Eukaryota</taxon>
        <taxon>Fungi</taxon>
        <taxon>Dikarya</taxon>
        <taxon>Basidiomycota</taxon>
        <taxon>Agaricomycotina</taxon>
        <taxon>Agaricomycetes</taxon>
        <taxon>Russulales</taxon>
        <taxon>Stereaceae</taxon>
        <taxon>Stereum</taxon>
    </lineage>
</organism>